<dbReference type="RefSeq" id="WP_134076715.1">
    <property type="nucleotide sequence ID" value="NZ_JAQTIM010000007.1"/>
</dbReference>
<dbReference type="InterPro" id="IPR050072">
    <property type="entry name" value="Peptidase_M20A"/>
</dbReference>
<evidence type="ECO:0000256" key="7">
    <source>
        <dbReference type="ARBA" id="ARBA00022997"/>
    </source>
</evidence>
<dbReference type="GO" id="GO:0008777">
    <property type="term" value="F:acetylornithine deacetylase activity"/>
    <property type="evidence" value="ECO:0007669"/>
    <property type="project" value="TreeGrafter"/>
</dbReference>
<proteinExistence type="inferred from homology"/>
<evidence type="ECO:0000256" key="6">
    <source>
        <dbReference type="ARBA" id="ARBA00022833"/>
    </source>
</evidence>
<evidence type="ECO:0000256" key="4">
    <source>
        <dbReference type="ARBA" id="ARBA00022723"/>
    </source>
</evidence>
<dbReference type="Proteomes" id="UP000294882">
    <property type="component" value="Unassembled WGS sequence"/>
</dbReference>
<accession>A0A4R7TTC1</accession>
<protein>
    <submittedName>
        <fullName evidence="10">Putative dipeptidase</fullName>
    </submittedName>
</protein>
<sequence>MKEYIKYQQSDDEFNQMVDHIAKLCAIPSISKLSKDKDAEYPFGIECNRALNYVLKLAYDFGFKIYKDPKKRFGFAQIGKGEKIMCIFTHLDVVPEGNKNLWTSSAFEPIKDEDKLFGRGTLDDKGPTIINIYAMKYIKDHKLLDKDWSIRIVFGLAEETNMLSMKAYKKEFGHPTVAYTPDGAWPLIYAEKLIYHMNVIFPTIPGLVLDGGKVINQIPDALYVYYPNIKEMQSFFPENETVYDPKRNILKIIGKSGHGSTPDKGDNAIIKFFKRFAEFEPKLKSNSVIKFMAENFFDGTFDMHNVFKKYEDQTGTLTANLGIVKTIPGYYVFSFDFRVPVSFNRSNIFSDLTKYIAALNKKINIEPISYKPAKYVSKENKLVKILMNVYNEKHQTELEPISIGGGTYARIFKNCVAFGSTEFMHIMHGPNEFFTYAEMKDSLEIYINALNRLQEYDAEPDLGKTTEYDY</sequence>
<keyword evidence="3" id="KW-0645">Protease</keyword>
<dbReference type="EMBL" id="SOCH01000006">
    <property type="protein sequence ID" value="TDU95991.1"/>
    <property type="molecule type" value="Genomic_DNA"/>
</dbReference>
<dbReference type="GO" id="GO:0008237">
    <property type="term" value="F:metallopeptidase activity"/>
    <property type="evidence" value="ECO:0007669"/>
    <property type="project" value="UniProtKB-KW"/>
</dbReference>
<dbReference type="PANTHER" id="PTHR43808:SF31">
    <property type="entry name" value="N-ACETYL-L-CITRULLINE DEACETYLASE"/>
    <property type="match status" value="1"/>
</dbReference>
<dbReference type="AlphaFoldDB" id="A0A4R7TTC1"/>
<dbReference type="GO" id="GO:0006526">
    <property type="term" value="P:L-arginine biosynthetic process"/>
    <property type="evidence" value="ECO:0007669"/>
    <property type="project" value="TreeGrafter"/>
</dbReference>
<dbReference type="Gene3D" id="3.40.630.10">
    <property type="entry name" value="Zn peptidases"/>
    <property type="match status" value="1"/>
</dbReference>
<dbReference type="SUPFAM" id="SSF55031">
    <property type="entry name" value="Bacterial exopeptidase dimerisation domain"/>
    <property type="match status" value="1"/>
</dbReference>
<reference evidence="10 11" key="1">
    <citation type="submission" date="2019-03" db="EMBL/GenBank/DDBJ databases">
        <title>Genomic Encyclopedia of Archaeal and Bacterial Type Strains, Phase II (KMG-II): from individual species to whole genera.</title>
        <authorList>
            <person name="Goeker M."/>
        </authorList>
    </citation>
    <scope>NUCLEOTIDE SEQUENCE [LARGE SCALE GENOMIC DNA]</scope>
    <source>
        <strain evidence="10 11">ATCC 25591</strain>
    </source>
</reference>
<comment type="caution">
    <text evidence="10">The sequence shown here is derived from an EMBL/GenBank/DDBJ whole genome shotgun (WGS) entry which is preliminary data.</text>
</comment>
<dbReference type="Gene3D" id="3.30.70.360">
    <property type="match status" value="2"/>
</dbReference>
<comment type="similarity">
    <text evidence="2">Belongs to the peptidase M20A family.</text>
</comment>
<dbReference type="GO" id="GO:0008270">
    <property type="term" value="F:zinc ion binding"/>
    <property type="evidence" value="ECO:0007669"/>
    <property type="project" value="InterPro"/>
</dbReference>
<evidence type="ECO:0000256" key="2">
    <source>
        <dbReference type="ARBA" id="ARBA00006247"/>
    </source>
</evidence>
<comment type="cofactor">
    <cofactor evidence="1">
        <name>Zn(2+)</name>
        <dbReference type="ChEBI" id="CHEBI:29105"/>
    </cofactor>
</comment>
<evidence type="ECO:0000256" key="1">
    <source>
        <dbReference type="ARBA" id="ARBA00001947"/>
    </source>
</evidence>
<dbReference type="Pfam" id="PF07687">
    <property type="entry name" value="M20_dimer"/>
    <property type="match status" value="1"/>
</dbReference>
<dbReference type="InterPro" id="IPR002933">
    <property type="entry name" value="Peptidase_M20"/>
</dbReference>
<evidence type="ECO:0000313" key="11">
    <source>
        <dbReference type="Proteomes" id="UP000294882"/>
    </source>
</evidence>
<evidence type="ECO:0000313" key="10">
    <source>
        <dbReference type="EMBL" id="TDU95991.1"/>
    </source>
</evidence>
<keyword evidence="4" id="KW-0479">Metal-binding</keyword>
<dbReference type="InterPro" id="IPR036264">
    <property type="entry name" value="Bact_exopeptidase_dim_dom"/>
</dbReference>
<evidence type="ECO:0000256" key="5">
    <source>
        <dbReference type="ARBA" id="ARBA00022801"/>
    </source>
</evidence>
<feature type="domain" description="Peptidase M20 dimerisation" evidence="9">
    <location>
        <begin position="250"/>
        <end position="362"/>
    </location>
</feature>
<organism evidence="10 11">
    <name type="scientific">Metamycoplasma hyosynoviae</name>
    <dbReference type="NCBI Taxonomy" id="29559"/>
    <lineage>
        <taxon>Bacteria</taxon>
        <taxon>Bacillati</taxon>
        <taxon>Mycoplasmatota</taxon>
        <taxon>Mycoplasmoidales</taxon>
        <taxon>Metamycoplasmataceae</taxon>
        <taxon>Metamycoplasma</taxon>
    </lineage>
</organism>
<keyword evidence="7" id="KW-0224">Dipeptidase</keyword>
<dbReference type="Pfam" id="PF01546">
    <property type="entry name" value="Peptidase_M20"/>
    <property type="match status" value="1"/>
</dbReference>
<dbReference type="GO" id="GO:0006508">
    <property type="term" value="P:proteolysis"/>
    <property type="evidence" value="ECO:0007669"/>
    <property type="project" value="UniProtKB-KW"/>
</dbReference>
<dbReference type="SUPFAM" id="SSF53187">
    <property type="entry name" value="Zn-dependent exopeptidases"/>
    <property type="match status" value="1"/>
</dbReference>
<gene>
    <name evidence="10" type="ORF">JN03_0606</name>
</gene>
<name>A0A4R7TTC1_9BACT</name>
<keyword evidence="6" id="KW-0862">Zinc</keyword>
<evidence type="ECO:0000256" key="3">
    <source>
        <dbReference type="ARBA" id="ARBA00022670"/>
    </source>
</evidence>
<dbReference type="InterPro" id="IPR010964">
    <property type="entry name" value="M20A_pepV-rel"/>
</dbReference>
<dbReference type="InterPro" id="IPR011650">
    <property type="entry name" value="Peptidase_M20_dimer"/>
</dbReference>
<dbReference type="NCBIfam" id="TIGR01887">
    <property type="entry name" value="dipeptidaselike"/>
    <property type="match status" value="1"/>
</dbReference>
<keyword evidence="5" id="KW-0378">Hydrolase</keyword>
<dbReference type="GO" id="GO:0016805">
    <property type="term" value="F:dipeptidase activity"/>
    <property type="evidence" value="ECO:0007669"/>
    <property type="project" value="UniProtKB-KW"/>
</dbReference>
<evidence type="ECO:0000256" key="8">
    <source>
        <dbReference type="ARBA" id="ARBA00023049"/>
    </source>
</evidence>
<dbReference type="PANTHER" id="PTHR43808">
    <property type="entry name" value="ACETYLORNITHINE DEACETYLASE"/>
    <property type="match status" value="1"/>
</dbReference>
<keyword evidence="8" id="KW-0482">Metalloprotease</keyword>
<evidence type="ECO:0000259" key="9">
    <source>
        <dbReference type="Pfam" id="PF07687"/>
    </source>
</evidence>